<dbReference type="Proteomes" id="UP001460270">
    <property type="component" value="Unassembled WGS sequence"/>
</dbReference>
<feature type="compositionally biased region" description="Acidic residues" evidence="1">
    <location>
        <begin position="93"/>
        <end position="108"/>
    </location>
</feature>
<dbReference type="SUPFAM" id="SSF53098">
    <property type="entry name" value="Ribonuclease H-like"/>
    <property type="match status" value="1"/>
</dbReference>
<dbReference type="EMBL" id="JBBPFD010000004">
    <property type="protein sequence ID" value="KAK7930409.1"/>
    <property type="molecule type" value="Genomic_DNA"/>
</dbReference>
<sequence>MKRIYPSGAEKRKRRQQLSKALVKILKLTSFFTASTPSAVVGIEDDEQPGPSSVSAVSEEESHETIATPDPPGGEGSDSEETTMGPSNLNCDDNPDTADEDENSEDERNDTLNEGVSIHEHFVGFLIAEDTSGKGLLDLFLGHLDKLNLDIGDLRGQSYDNGSNMQGRNQGVQKRVLDVNPKALCVPCGSHTLNLVIGDAAKSSIMSLNYFGLLQRLYTLFGGSVHRWSILKQHVKNFTVKTLCTTRWECRLDAVKAVRYQLPEILTALTALKTYATEKKDAEVSKILQSPCVSIETIRKKSLGLIEFLEEFRENGLKAAQIDAREIASGLEMEMSFPVVRQKKTKRQFDYEGREETGGNPEDLFRREFFLQLVDTAIVTIRTRFSHLQEFFDLYGFLYSVEMLRTTAQEGKLQKCCQNLEHKMNDIEAHDLQMEIRGALKTFPPHLWSPFDMLNHIYQQNILDLYPNLSIALRLLLTLPVTVASGERSFSSLKRLKTYLRSIMSQERLSALALISIEHEIRRSLNMDFIIDRGRASTRFPRALEESLQS</sequence>
<feature type="region of interest" description="Disordered" evidence="1">
    <location>
        <begin position="37"/>
        <end position="110"/>
    </location>
</feature>
<name>A0AAW0PV23_9GOBI</name>
<organism evidence="3 4">
    <name type="scientific">Mugilogobius chulae</name>
    <name type="common">yellowstripe goby</name>
    <dbReference type="NCBI Taxonomy" id="88201"/>
    <lineage>
        <taxon>Eukaryota</taxon>
        <taxon>Metazoa</taxon>
        <taxon>Chordata</taxon>
        <taxon>Craniata</taxon>
        <taxon>Vertebrata</taxon>
        <taxon>Euteleostomi</taxon>
        <taxon>Actinopterygii</taxon>
        <taxon>Neopterygii</taxon>
        <taxon>Teleostei</taxon>
        <taxon>Neoteleostei</taxon>
        <taxon>Acanthomorphata</taxon>
        <taxon>Gobiaria</taxon>
        <taxon>Gobiiformes</taxon>
        <taxon>Gobioidei</taxon>
        <taxon>Gobiidae</taxon>
        <taxon>Gobionellinae</taxon>
        <taxon>Mugilogobius</taxon>
    </lineage>
</organism>
<dbReference type="Pfam" id="PF05699">
    <property type="entry name" value="Dimer_Tnp_hAT"/>
    <property type="match status" value="1"/>
</dbReference>
<evidence type="ECO:0000313" key="3">
    <source>
        <dbReference type="EMBL" id="KAK7930409.1"/>
    </source>
</evidence>
<evidence type="ECO:0000313" key="4">
    <source>
        <dbReference type="Proteomes" id="UP001460270"/>
    </source>
</evidence>
<dbReference type="InterPro" id="IPR012337">
    <property type="entry name" value="RNaseH-like_sf"/>
</dbReference>
<evidence type="ECO:0000256" key="1">
    <source>
        <dbReference type="SAM" id="MobiDB-lite"/>
    </source>
</evidence>
<gene>
    <name evidence="3" type="ORF">WMY93_006804</name>
</gene>
<evidence type="ECO:0000259" key="2">
    <source>
        <dbReference type="Pfam" id="PF05699"/>
    </source>
</evidence>
<feature type="domain" description="HAT C-terminal dimerisation" evidence="2">
    <location>
        <begin position="463"/>
        <end position="520"/>
    </location>
</feature>
<protein>
    <recommendedName>
        <fullName evidence="2">HAT C-terminal dimerisation domain-containing protein</fullName>
    </recommendedName>
</protein>
<keyword evidence="4" id="KW-1185">Reference proteome</keyword>
<accession>A0AAW0PV23</accession>
<dbReference type="InterPro" id="IPR008906">
    <property type="entry name" value="HATC_C_dom"/>
</dbReference>
<dbReference type="AlphaFoldDB" id="A0AAW0PV23"/>
<feature type="compositionally biased region" description="Polar residues" evidence="1">
    <location>
        <begin position="82"/>
        <end position="91"/>
    </location>
</feature>
<dbReference type="PANTHER" id="PTHR45749:SF35">
    <property type="entry name" value="AC-LIKE TRANSPOSASE-RELATED"/>
    <property type="match status" value="1"/>
</dbReference>
<reference evidence="4" key="1">
    <citation type="submission" date="2024-04" db="EMBL/GenBank/DDBJ databases">
        <title>Salinicola lusitanus LLJ914,a marine bacterium isolated from the Okinawa Trough.</title>
        <authorList>
            <person name="Li J."/>
        </authorList>
    </citation>
    <scope>NUCLEOTIDE SEQUENCE [LARGE SCALE GENOMIC DNA]</scope>
</reference>
<proteinExistence type="predicted"/>
<dbReference type="PANTHER" id="PTHR45749">
    <property type="match status" value="1"/>
</dbReference>
<dbReference type="GO" id="GO:0046983">
    <property type="term" value="F:protein dimerization activity"/>
    <property type="evidence" value="ECO:0007669"/>
    <property type="project" value="InterPro"/>
</dbReference>
<comment type="caution">
    <text evidence="3">The sequence shown here is derived from an EMBL/GenBank/DDBJ whole genome shotgun (WGS) entry which is preliminary data.</text>
</comment>